<dbReference type="Proteomes" id="UP000309340">
    <property type="component" value="Unassembled WGS sequence"/>
</dbReference>
<feature type="compositionally biased region" description="Basic and acidic residues" evidence="1">
    <location>
        <begin position="75"/>
        <end position="87"/>
    </location>
</feature>
<keyword evidence="3" id="KW-1185">Reference proteome</keyword>
<accession>A0A4U0WA83</accession>
<feature type="compositionally biased region" description="Basic and acidic residues" evidence="1">
    <location>
        <begin position="56"/>
        <end position="67"/>
    </location>
</feature>
<sequence length="87" mass="9750">MDHTQADMFDMNAKKEDDSIADSALKGIETDIVLAQKGLTDGDLEGKLQEPILDDDLTKQSDIERNNRPSKHARTAPDRSDTPRRLE</sequence>
<feature type="region of interest" description="Disordered" evidence="1">
    <location>
        <begin position="38"/>
        <end position="87"/>
    </location>
</feature>
<dbReference type="AlphaFoldDB" id="A0A4U0WA83"/>
<dbReference type="EMBL" id="NAJQ01001484">
    <property type="protein sequence ID" value="TKA58235.1"/>
    <property type="molecule type" value="Genomic_DNA"/>
</dbReference>
<proteinExistence type="predicted"/>
<name>A0A4U0WA83_9PEZI</name>
<comment type="caution">
    <text evidence="2">The sequence shown here is derived from an EMBL/GenBank/DDBJ whole genome shotgun (WGS) entry which is preliminary data.</text>
</comment>
<evidence type="ECO:0000313" key="3">
    <source>
        <dbReference type="Proteomes" id="UP000309340"/>
    </source>
</evidence>
<reference evidence="2 3" key="1">
    <citation type="submission" date="2017-03" db="EMBL/GenBank/DDBJ databases">
        <title>Genomes of endolithic fungi from Antarctica.</title>
        <authorList>
            <person name="Coleine C."/>
            <person name="Masonjones S."/>
            <person name="Stajich J.E."/>
        </authorList>
    </citation>
    <scope>NUCLEOTIDE SEQUENCE [LARGE SCALE GENOMIC DNA]</scope>
    <source>
        <strain evidence="2 3">CCFEE 5184</strain>
    </source>
</reference>
<gene>
    <name evidence="2" type="ORF">B0A55_11157</name>
</gene>
<evidence type="ECO:0000313" key="2">
    <source>
        <dbReference type="EMBL" id="TKA58235.1"/>
    </source>
</evidence>
<protein>
    <submittedName>
        <fullName evidence="2">Uncharacterized protein</fullName>
    </submittedName>
</protein>
<evidence type="ECO:0000256" key="1">
    <source>
        <dbReference type="SAM" id="MobiDB-lite"/>
    </source>
</evidence>
<organism evidence="2 3">
    <name type="scientific">Friedmanniomyces simplex</name>
    <dbReference type="NCBI Taxonomy" id="329884"/>
    <lineage>
        <taxon>Eukaryota</taxon>
        <taxon>Fungi</taxon>
        <taxon>Dikarya</taxon>
        <taxon>Ascomycota</taxon>
        <taxon>Pezizomycotina</taxon>
        <taxon>Dothideomycetes</taxon>
        <taxon>Dothideomycetidae</taxon>
        <taxon>Mycosphaerellales</taxon>
        <taxon>Teratosphaeriaceae</taxon>
        <taxon>Friedmanniomyces</taxon>
    </lineage>
</organism>